<dbReference type="PROSITE" id="PS00798">
    <property type="entry name" value="ALDOKETO_REDUCTASE_1"/>
    <property type="match status" value="1"/>
</dbReference>
<evidence type="ECO:0000259" key="2">
    <source>
        <dbReference type="Pfam" id="PF00248"/>
    </source>
</evidence>
<dbReference type="InterPro" id="IPR036812">
    <property type="entry name" value="NAD(P)_OxRdtase_dom_sf"/>
</dbReference>
<reference evidence="3" key="1">
    <citation type="submission" date="2021-12" db="EMBL/GenBank/DDBJ databases">
        <authorList>
            <person name="King R."/>
        </authorList>
    </citation>
    <scope>NUCLEOTIDE SEQUENCE</scope>
</reference>
<sequence length="430" mass="49428">EAAKFKIIVISVFEKSIAVTKVTLLTFFIILFQCSTLKYYFGITKASPVRFRTLVAVCQVSVCKLQSKFMNCTRRVWYISRVTLRNYFKNIRNMKYVTLSQTEDVMPTLGLGTWQAAPEVIESTVYKALDLGYRHIDTAFNYNNEEAIGNAIKKWIADGKGTRKDLFITTKLPHVGNRASDVLKFLDLQLSRLQMSYVDLYLIHVPFAFQCDPETLTPVVNKDTGDYELDLETNHITTWKKMEECQKKGLTRNLGLSNFNESQMTKIIKAATLKPQVLQVELHAYFQQLELRKFCAENDIVVTAYAPLGSPGAKTHFVTKYNYSPDAFPDLLCLKEVQDIADKYGKTTAQVLLHFLVQQKVVVIPKSTSETRLKENMDIYDFEMSPPEINRLKKLDKGEDGRIFNFLFWKGVEKHPEYPFKLAATEFTKE</sequence>
<evidence type="ECO:0000313" key="3">
    <source>
        <dbReference type="EMBL" id="CAH0678775.1"/>
    </source>
</evidence>
<keyword evidence="1" id="KW-0812">Transmembrane</keyword>
<dbReference type="PROSITE" id="PS00062">
    <property type="entry name" value="ALDOKETO_REDUCTASE_2"/>
    <property type="match status" value="1"/>
</dbReference>
<accession>A0ABN8EBN5</accession>
<name>A0ABN8EBN5_CHISP</name>
<keyword evidence="4" id="KW-1185">Reference proteome</keyword>
<feature type="non-terminal residue" evidence="3">
    <location>
        <position position="430"/>
    </location>
</feature>
<gene>
    <name evidence="3" type="ORF">CHILSU_LOCUS3608</name>
</gene>
<keyword evidence="1" id="KW-0472">Membrane</keyword>
<dbReference type="PRINTS" id="PR00069">
    <property type="entry name" value="ALDKETRDTASE"/>
</dbReference>
<dbReference type="EMBL" id="OU963910">
    <property type="protein sequence ID" value="CAH0678775.1"/>
    <property type="molecule type" value="Genomic_DNA"/>
</dbReference>
<evidence type="ECO:0000313" key="4">
    <source>
        <dbReference type="Proteomes" id="UP001153292"/>
    </source>
</evidence>
<dbReference type="InterPro" id="IPR023210">
    <property type="entry name" value="NADP_OxRdtase_dom"/>
</dbReference>
<dbReference type="SUPFAM" id="SSF51430">
    <property type="entry name" value="NAD(P)-linked oxidoreductase"/>
    <property type="match status" value="1"/>
</dbReference>
<dbReference type="PROSITE" id="PS00063">
    <property type="entry name" value="ALDOKETO_REDUCTASE_3"/>
    <property type="match status" value="1"/>
</dbReference>
<protein>
    <recommendedName>
        <fullName evidence="2">NADP-dependent oxidoreductase domain-containing protein</fullName>
    </recommendedName>
</protein>
<dbReference type="InterPro" id="IPR020471">
    <property type="entry name" value="AKR"/>
</dbReference>
<feature type="domain" description="NADP-dependent oxidoreductase" evidence="2">
    <location>
        <begin position="109"/>
        <end position="396"/>
    </location>
</feature>
<proteinExistence type="predicted"/>
<dbReference type="InterPro" id="IPR018170">
    <property type="entry name" value="Aldo/ket_reductase_CS"/>
</dbReference>
<keyword evidence="1" id="KW-1133">Transmembrane helix</keyword>
<organism evidence="3 4">
    <name type="scientific">Chilo suppressalis</name>
    <name type="common">Asiatic rice borer moth</name>
    <dbReference type="NCBI Taxonomy" id="168631"/>
    <lineage>
        <taxon>Eukaryota</taxon>
        <taxon>Metazoa</taxon>
        <taxon>Ecdysozoa</taxon>
        <taxon>Arthropoda</taxon>
        <taxon>Hexapoda</taxon>
        <taxon>Insecta</taxon>
        <taxon>Pterygota</taxon>
        <taxon>Neoptera</taxon>
        <taxon>Endopterygota</taxon>
        <taxon>Lepidoptera</taxon>
        <taxon>Glossata</taxon>
        <taxon>Ditrysia</taxon>
        <taxon>Pyraloidea</taxon>
        <taxon>Crambidae</taxon>
        <taxon>Crambinae</taxon>
        <taxon>Chilo</taxon>
    </lineage>
</organism>
<dbReference type="Proteomes" id="UP001153292">
    <property type="component" value="Chromosome 17"/>
</dbReference>
<dbReference type="Gene3D" id="3.20.20.100">
    <property type="entry name" value="NADP-dependent oxidoreductase domain"/>
    <property type="match status" value="1"/>
</dbReference>
<feature type="transmembrane region" description="Helical" evidence="1">
    <location>
        <begin position="22"/>
        <end position="41"/>
    </location>
</feature>
<dbReference type="Pfam" id="PF00248">
    <property type="entry name" value="Aldo_ket_red"/>
    <property type="match status" value="1"/>
</dbReference>
<evidence type="ECO:0000256" key="1">
    <source>
        <dbReference type="SAM" id="Phobius"/>
    </source>
</evidence>
<dbReference type="PANTHER" id="PTHR11732">
    <property type="entry name" value="ALDO/KETO REDUCTASE"/>
    <property type="match status" value="1"/>
</dbReference>